<comment type="function">
    <text evidence="11">Acts as a transcriptional regulator. Probably redox-responsive. The apo- but not holo-form probably binds DNA.</text>
</comment>
<dbReference type="Pfam" id="PF02467">
    <property type="entry name" value="Whib"/>
    <property type="match status" value="1"/>
</dbReference>
<evidence type="ECO:0000259" key="12">
    <source>
        <dbReference type="PROSITE" id="PS51674"/>
    </source>
</evidence>
<keyword evidence="7 11" id="KW-0805">Transcription regulation</keyword>
<dbReference type="HAMAP" id="MF_01479">
    <property type="entry name" value="WhiB"/>
    <property type="match status" value="1"/>
</dbReference>
<sequence>MSPRRELHRTPSKGWRRDAACQGHDPELFFPIGTDAPAMRQTEQAKAVCFGCPVIDACRAWALDTHQDHGVWGGTSEAERRAYHRRRAARGVGQ</sequence>
<name>A0A5N5WDF6_STRMB</name>
<gene>
    <name evidence="11" type="primary">whiB</name>
    <name evidence="13" type="ORF">FRZ00_06185</name>
</gene>
<keyword evidence="5 11" id="KW-0408">Iron</keyword>
<dbReference type="GO" id="GO:0005737">
    <property type="term" value="C:cytoplasm"/>
    <property type="evidence" value="ECO:0007669"/>
    <property type="project" value="UniProtKB-SubCell"/>
</dbReference>
<dbReference type="GO" id="GO:0045454">
    <property type="term" value="P:cell redox homeostasis"/>
    <property type="evidence" value="ECO:0007669"/>
    <property type="project" value="TreeGrafter"/>
</dbReference>
<feature type="domain" description="4Fe-4S Wbl-type" evidence="12">
    <location>
        <begin position="20"/>
        <end position="82"/>
    </location>
</feature>
<dbReference type="InterPro" id="IPR034768">
    <property type="entry name" value="4FE4S_WBL"/>
</dbReference>
<organism evidence="13 14">
    <name type="scientific">Streptomyces mobaraensis</name>
    <name type="common">Streptoverticillium mobaraense</name>
    <dbReference type="NCBI Taxonomy" id="35621"/>
    <lineage>
        <taxon>Bacteria</taxon>
        <taxon>Bacillati</taxon>
        <taxon>Actinomycetota</taxon>
        <taxon>Actinomycetes</taxon>
        <taxon>Kitasatosporales</taxon>
        <taxon>Streptomycetaceae</taxon>
        <taxon>Streptomyces</taxon>
    </lineage>
</organism>
<evidence type="ECO:0000256" key="5">
    <source>
        <dbReference type="ARBA" id="ARBA00023004"/>
    </source>
</evidence>
<keyword evidence="8 11" id="KW-0238">DNA-binding</keyword>
<dbReference type="PANTHER" id="PTHR38839">
    <property type="entry name" value="TRANSCRIPTIONAL REGULATOR WHID-RELATED"/>
    <property type="match status" value="1"/>
</dbReference>
<dbReference type="PROSITE" id="PS51674">
    <property type="entry name" value="4FE4S_WBL"/>
    <property type="match status" value="1"/>
</dbReference>
<dbReference type="Proteomes" id="UP000327000">
    <property type="component" value="Unassembled WGS sequence"/>
</dbReference>
<dbReference type="InterPro" id="IPR003482">
    <property type="entry name" value="Whib"/>
</dbReference>
<proteinExistence type="inferred from homology"/>
<dbReference type="GO" id="GO:0003677">
    <property type="term" value="F:DNA binding"/>
    <property type="evidence" value="ECO:0007669"/>
    <property type="project" value="UniProtKB-UniRule"/>
</dbReference>
<comment type="similarity">
    <text evidence="2 11">Belongs to the WhiB family.</text>
</comment>
<evidence type="ECO:0000256" key="9">
    <source>
        <dbReference type="ARBA" id="ARBA00023157"/>
    </source>
</evidence>
<dbReference type="GO" id="GO:0035731">
    <property type="term" value="F:dinitrosyl-iron complex binding"/>
    <property type="evidence" value="ECO:0007669"/>
    <property type="project" value="UniProtKB-UniRule"/>
</dbReference>
<comment type="PTM">
    <text evidence="11">The Fe-S cluster can be nitrosylated by nitric oxide (NO).</text>
</comment>
<protein>
    <recommendedName>
        <fullName evidence="11">Transcriptional regulator WhiB</fullName>
    </recommendedName>
</protein>
<keyword evidence="14" id="KW-1185">Reference proteome</keyword>
<evidence type="ECO:0000256" key="1">
    <source>
        <dbReference type="ARBA" id="ARBA00004496"/>
    </source>
</evidence>
<comment type="caution">
    <text evidence="13">The sequence shown here is derived from an EMBL/GenBank/DDBJ whole genome shotgun (WGS) entry which is preliminary data.</text>
</comment>
<comment type="PTM">
    <text evidence="11">Upon Fe-S cluster removal intramolecular disulfide bonds are formed.</text>
</comment>
<keyword evidence="4 11" id="KW-0479">Metal-binding</keyword>
<evidence type="ECO:0000256" key="7">
    <source>
        <dbReference type="ARBA" id="ARBA00023015"/>
    </source>
</evidence>
<comment type="cofactor">
    <cofactor evidence="11">
        <name>[4Fe-4S] cluster</name>
        <dbReference type="ChEBI" id="CHEBI:49883"/>
    </cofactor>
    <text evidence="11">Binds 1 [4Fe-4S] cluster per subunit. Following nitrosylation of the [4Fe-4S] cluster binds 1 [4Fe-8(NO)] cluster per subunit.</text>
</comment>
<dbReference type="GO" id="GO:0046872">
    <property type="term" value="F:metal ion binding"/>
    <property type="evidence" value="ECO:0007669"/>
    <property type="project" value="UniProtKB-KW"/>
</dbReference>
<reference evidence="13 14" key="1">
    <citation type="journal article" date="2019" name="Microb. Cell Fact.">
        <title>Exploring novel herbicidin analogues by transcriptional regulator overexpression and MS/MS molecular networking.</title>
        <authorList>
            <person name="Shi Y."/>
            <person name="Gu R."/>
            <person name="Li Y."/>
            <person name="Wang X."/>
            <person name="Ren W."/>
            <person name="Li X."/>
            <person name="Wang L."/>
            <person name="Xie Y."/>
            <person name="Hong B."/>
        </authorList>
    </citation>
    <scope>NUCLEOTIDE SEQUENCE [LARGE SCALE GENOMIC DNA]</scope>
    <source>
        <strain evidence="13 14">US-43</strain>
    </source>
</reference>
<evidence type="ECO:0000256" key="11">
    <source>
        <dbReference type="HAMAP-Rule" id="MF_01479"/>
    </source>
</evidence>
<dbReference type="PANTHER" id="PTHR38839:SF6">
    <property type="entry name" value="TRANSCRIPTIONAL REGULATOR WHIB1"/>
    <property type="match status" value="1"/>
</dbReference>
<dbReference type="GO" id="GO:0047134">
    <property type="term" value="F:protein-disulfide reductase [NAD(P)H] activity"/>
    <property type="evidence" value="ECO:0007669"/>
    <property type="project" value="TreeGrafter"/>
</dbReference>
<feature type="binding site" evidence="11">
    <location>
        <position position="49"/>
    </location>
    <ligand>
        <name>[4Fe-4S] cluster</name>
        <dbReference type="ChEBI" id="CHEBI:49883"/>
    </ligand>
</feature>
<evidence type="ECO:0000256" key="3">
    <source>
        <dbReference type="ARBA" id="ARBA00022485"/>
    </source>
</evidence>
<accession>A0A5N5WDF6</accession>
<keyword evidence="3 11" id="KW-0004">4Fe-4S</keyword>
<comment type="subcellular location">
    <subcellularLocation>
        <location evidence="1 11">Cytoplasm</location>
    </subcellularLocation>
</comment>
<dbReference type="GO" id="GO:0045892">
    <property type="term" value="P:negative regulation of DNA-templated transcription"/>
    <property type="evidence" value="ECO:0007669"/>
    <property type="project" value="TreeGrafter"/>
</dbReference>
<evidence type="ECO:0000313" key="14">
    <source>
        <dbReference type="Proteomes" id="UP000327000"/>
    </source>
</evidence>
<evidence type="ECO:0000256" key="10">
    <source>
        <dbReference type="ARBA" id="ARBA00023163"/>
    </source>
</evidence>
<evidence type="ECO:0000256" key="6">
    <source>
        <dbReference type="ARBA" id="ARBA00023014"/>
    </source>
</evidence>
<evidence type="ECO:0000256" key="4">
    <source>
        <dbReference type="ARBA" id="ARBA00022723"/>
    </source>
</evidence>
<evidence type="ECO:0000313" key="13">
    <source>
        <dbReference type="EMBL" id="KAB7850351.1"/>
    </source>
</evidence>
<keyword evidence="11" id="KW-0963">Cytoplasm</keyword>
<dbReference type="OrthoDB" id="8104048at2"/>
<dbReference type="AlphaFoldDB" id="A0A5N5WDF6"/>
<feature type="binding site" evidence="11">
    <location>
        <position position="21"/>
    </location>
    <ligand>
        <name>[4Fe-4S] cluster</name>
        <dbReference type="ChEBI" id="CHEBI:49883"/>
    </ligand>
</feature>
<evidence type="ECO:0000256" key="2">
    <source>
        <dbReference type="ARBA" id="ARBA00006597"/>
    </source>
</evidence>
<feature type="binding site" evidence="11">
    <location>
        <position position="58"/>
    </location>
    <ligand>
        <name>[4Fe-4S] cluster</name>
        <dbReference type="ChEBI" id="CHEBI:49883"/>
    </ligand>
</feature>
<keyword evidence="6 11" id="KW-0411">Iron-sulfur</keyword>
<keyword evidence="10 11" id="KW-0804">Transcription</keyword>
<dbReference type="GO" id="GO:0051539">
    <property type="term" value="F:4 iron, 4 sulfur cluster binding"/>
    <property type="evidence" value="ECO:0007669"/>
    <property type="project" value="UniProtKB-UniRule"/>
</dbReference>
<dbReference type="EMBL" id="VOKX01000009">
    <property type="protein sequence ID" value="KAB7850351.1"/>
    <property type="molecule type" value="Genomic_DNA"/>
</dbReference>
<keyword evidence="9 11" id="KW-1015">Disulfide bond</keyword>
<feature type="binding site" evidence="11">
    <location>
        <position position="52"/>
    </location>
    <ligand>
        <name>[4Fe-4S] cluster</name>
        <dbReference type="ChEBI" id="CHEBI:49883"/>
    </ligand>
</feature>
<evidence type="ECO:0000256" key="8">
    <source>
        <dbReference type="ARBA" id="ARBA00023125"/>
    </source>
</evidence>